<name>A0ABY4MLI8_9ACTN</name>
<accession>A0ABY4MLI8</accession>
<dbReference type="RefSeq" id="WP_248868212.1">
    <property type="nucleotide sequence ID" value="NZ_CP086322.1"/>
</dbReference>
<dbReference type="PANTHER" id="PTHR37817:SF1">
    <property type="entry name" value="N-ACETYLTRANSFERASE EIS"/>
    <property type="match status" value="1"/>
</dbReference>
<protein>
    <submittedName>
        <fullName evidence="2">GNAT family N-acetyltransferase</fullName>
    </submittedName>
</protein>
<dbReference type="InterPro" id="IPR000182">
    <property type="entry name" value="GNAT_dom"/>
</dbReference>
<feature type="domain" description="N-acetyltransferase" evidence="1">
    <location>
        <begin position="1"/>
        <end position="132"/>
    </location>
</feature>
<dbReference type="Proteomes" id="UP000830115">
    <property type="component" value="Chromosome"/>
</dbReference>
<dbReference type="PROSITE" id="PS51186">
    <property type="entry name" value="GNAT"/>
    <property type="match status" value="1"/>
</dbReference>
<dbReference type="Pfam" id="PF13527">
    <property type="entry name" value="Acetyltransf_9"/>
    <property type="match status" value="1"/>
</dbReference>
<dbReference type="CDD" id="cd04301">
    <property type="entry name" value="NAT_SF"/>
    <property type="match status" value="1"/>
</dbReference>
<proteinExistence type="predicted"/>
<dbReference type="PANTHER" id="PTHR37817">
    <property type="entry name" value="N-ACETYLTRANSFERASE EIS"/>
    <property type="match status" value="1"/>
</dbReference>
<dbReference type="Gene3D" id="3.40.630.30">
    <property type="match status" value="1"/>
</dbReference>
<reference evidence="2" key="1">
    <citation type="submission" date="2021-10" db="EMBL/GenBank/DDBJ databases">
        <title>Streptomyces nigrumlapis sp.nov.,an antimicrobial producing actinobacterium isolated from Black Gobi rocks.</title>
        <authorList>
            <person name="Wen Y."/>
            <person name="Zhang W."/>
            <person name="Liu X.G."/>
        </authorList>
    </citation>
    <scope>NUCLEOTIDE SEQUENCE</scope>
    <source>
        <strain evidence="2">ST13-2-2</strain>
    </source>
</reference>
<gene>
    <name evidence="2" type="ORF">K9S39_40355</name>
</gene>
<sequence length="149" mass="16408">MNDPFDVERTALTWRSKEEHFGVRLGDRLVAHAGLVPVPVSVDGTRMQVVGIGGVIVAPDLRGHGLARLAVTSAVEQARSMGPEFGLLFCWPDRVPVYQRLGWQTLDVDVHVEQPGESVAVMPLRSMWLPLREGAQWPPGPVRLLSLPM</sequence>
<dbReference type="InterPro" id="IPR051554">
    <property type="entry name" value="Acetyltransferase_Eis"/>
</dbReference>
<keyword evidence="3" id="KW-1185">Reference proteome</keyword>
<evidence type="ECO:0000259" key="1">
    <source>
        <dbReference type="PROSITE" id="PS51186"/>
    </source>
</evidence>
<evidence type="ECO:0000313" key="2">
    <source>
        <dbReference type="EMBL" id="UQA97286.1"/>
    </source>
</evidence>
<evidence type="ECO:0000313" key="3">
    <source>
        <dbReference type="Proteomes" id="UP000830115"/>
    </source>
</evidence>
<dbReference type="SUPFAM" id="SSF55729">
    <property type="entry name" value="Acyl-CoA N-acyltransferases (Nat)"/>
    <property type="match status" value="1"/>
</dbReference>
<dbReference type="InterPro" id="IPR016181">
    <property type="entry name" value="Acyl_CoA_acyltransferase"/>
</dbReference>
<organism evidence="2 3">
    <name type="scientific">Streptomyces halobius</name>
    <dbReference type="NCBI Taxonomy" id="2879846"/>
    <lineage>
        <taxon>Bacteria</taxon>
        <taxon>Bacillati</taxon>
        <taxon>Actinomycetota</taxon>
        <taxon>Actinomycetes</taxon>
        <taxon>Kitasatosporales</taxon>
        <taxon>Streptomycetaceae</taxon>
        <taxon>Streptomyces</taxon>
    </lineage>
</organism>
<dbReference type="EMBL" id="CP086322">
    <property type="protein sequence ID" value="UQA97286.1"/>
    <property type="molecule type" value="Genomic_DNA"/>
</dbReference>